<gene>
    <name evidence="2" type="ORF">BK123_34290</name>
</gene>
<proteinExistence type="predicted"/>
<dbReference type="OrthoDB" id="2917841at2"/>
<accession>A0A1R1A711</accession>
<protein>
    <submittedName>
        <fullName evidence="2">Uncharacterized protein</fullName>
    </submittedName>
</protein>
<keyword evidence="1" id="KW-0732">Signal</keyword>
<feature type="signal peptide" evidence="1">
    <location>
        <begin position="1"/>
        <end position="29"/>
    </location>
</feature>
<organism evidence="2 3">
    <name type="scientific">Paenibacillus lautus</name>
    <name type="common">Bacillus lautus</name>
    <dbReference type="NCBI Taxonomy" id="1401"/>
    <lineage>
        <taxon>Bacteria</taxon>
        <taxon>Bacillati</taxon>
        <taxon>Bacillota</taxon>
        <taxon>Bacilli</taxon>
        <taxon>Bacillales</taxon>
        <taxon>Paenibacillaceae</taxon>
        <taxon>Paenibacillus</taxon>
    </lineage>
</organism>
<reference evidence="2 3" key="1">
    <citation type="submission" date="2016-11" db="EMBL/GenBank/DDBJ databases">
        <title>Paenibacillus species isolates.</title>
        <authorList>
            <person name="Beno S.M."/>
        </authorList>
    </citation>
    <scope>NUCLEOTIDE SEQUENCE [LARGE SCALE GENOMIC DNA]</scope>
    <source>
        <strain evidence="2 3">FSL F4-0100</strain>
    </source>
</reference>
<evidence type="ECO:0000313" key="3">
    <source>
        <dbReference type="Proteomes" id="UP000187074"/>
    </source>
</evidence>
<name>A0A1R1A711_PAELA</name>
<feature type="chain" id="PRO_5012232500" evidence="1">
    <location>
        <begin position="30"/>
        <end position="305"/>
    </location>
</feature>
<dbReference type="Proteomes" id="UP000187074">
    <property type="component" value="Unassembled WGS sequence"/>
</dbReference>
<dbReference type="STRING" id="1401.BK123_34290"/>
<dbReference type="RefSeq" id="WP_076326747.1">
    <property type="nucleotide sequence ID" value="NZ_JBCNGN010000002.1"/>
</dbReference>
<comment type="caution">
    <text evidence="2">The sequence shown here is derived from an EMBL/GenBank/DDBJ whole genome shotgun (WGS) entry which is preliminary data.</text>
</comment>
<dbReference type="EMBL" id="MRTF01000036">
    <property type="protein sequence ID" value="OME81311.1"/>
    <property type="molecule type" value="Genomic_DNA"/>
</dbReference>
<evidence type="ECO:0000313" key="2">
    <source>
        <dbReference type="EMBL" id="OME81311.1"/>
    </source>
</evidence>
<sequence>MKSKKSKKWIAVSLSTALLLLSGGVMVNAVENSQLNSITSNESRETRIDLEAVKNQIPTTFVPGAILTYNAEKKPIITYDTSAADHAGDTNDILRSLQAYEEVPDIYGRAAEDDFFKAVADTVKDLPVIDLGFDLPEPSPGTVVIYGSDGHINHVYVDESIAPKHAAVAADIPSSTVPYPGRLPAGTYTYGSGQKVIISSGAVTGEGRFTVFRAGVGGSGTVGSSGKTLGAGDIATKKQIDNAIHGTPITARALDTNIVKTVYKNDIGSLPDAVMDNYFWGWNNVQFGYTYSDTLSFPGRYYYQF</sequence>
<dbReference type="AlphaFoldDB" id="A0A1R1A711"/>
<evidence type="ECO:0000256" key="1">
    <source>
        <dbReference type="SAM" id="SignalP"/>
    </source>
</evidence>